<comment type="similarity">
    <text evidence="1 5">Belongs to the universal ribosomal protein uL29 family.</text>
</comment>
<evidence type="ECO:0000256" key="5">
    <source>
        <dbReference type="HAMAP-Rule" id="MF_00374"/>
    </source>
</evidence>
<dbReference type="Pfam" id="PF00831">
    <property type="entry name" value="Ribosomal_L29"/>
    <property type="match status" value="1"/>
</dbReference>
<name>A0A225D475_9BACT</name>
<sequence>MKSKEITGMSDEQVAMTLADTEKHLFQLRFQSATDRLETPSEIKKAKKDIARIKTVQRQRQLAKLPVAPDEQIAKSIADLEQKVEGPGKRRIKRSLVRLGAEKAAREAKLAKTAKTAQPAKGK</sequence>
<dbReference type="InterPro" id="IPR050063">
    <property type="entry name" value="Ribosomal_protein_uL29"/>
</dbReference>
<comment type="caution">
    <text evidence="6">The sequence shown here is derived from an EMBL/GenBank/DDBJ whole genome shotgun (WGS) entry which is preliminary data.</text>
</comment>
<evidence type="ECO:0000256" key="1">
    <source>
        <dbReference type="ARBA" id="ARBA00009254"/>
    </source>
</evidence>
<dbReference type="AlphaFoldDB" id="A0A225D475"/>
<protein>
    <recommendedName>
        <fullName evidence="4 5">Large ribosomal subunit protein uL29</fullName>
    </recommendedName>
</protein>
<dbReference type="EMBL" id="NIDE01000017">
    <property type="protein sequence ID" value="OWK36390.1"/>
    <property type="molecule type" value="Genomic_DNA"/>
</dbReference>
<evidence type="ECO:0000256" key="3">
    <source>
        <dbReference type="ARBA" id="ARBA00023274"/>
    </source>
</evidence>
<evidence type="ECO:0000313" key="7">
    <source>
        <dbReference type="Proteomes" id="UP000214646"/>
    </source>
</evidence>
<gene>
    <name evidence="5" type="primary">rpmC</name>
    <name evidence="6" type="ORF">FRUB_08953</name>
</gene>
<dbReference type="SUPFAM" id="SSF46561">
    <property type="entry name" value="Ribosomal protein L29 (L29p)"/>
    <property type="match status" value="1"/>
</dbReference>
<dbReference type="InterPro" id="IPR036049">
    <property type="entry name" value="Ribosomal_uL29_sf"/>
</dbReference>
<dbReference type="Gene3D" id="1.10.287.310">
    <property type="match status" value="1"/>
</dbReference>
<dbReference type="NCBIfam" id="TIGR00012">
    <property type="entry name" value="L29"/>
    <property type="match status" value="1"/>
</dbReference>
<dbReference type="PANTHER" id="PTHR10916">
    <property type="entry name" value="60S RIBOSOMAL PROTEIN L35/50S RIBOSOMAL PROTEIN L29"/>
    <property type="match status" value="1"/>
</dbReference>
<dbReference type="GO" id="GO:0003735">
    <property type="term" value="F:structural constituent of ribosome"/>
    <property type="evidence" value="ECO:0007669"/>
    <property type="project" value="InterPro"/>
</dbReference>
<dbReference type="GO" id="GO:0006412">
    <property type="term" value="P:translation"/>
    <property type="evidence" value="ECO:0007669"/>
    <property type="project" value="UniProtKB-UniRule"/>
</dbReference>
<organism evidence="6 7">
    <name type="scientific">Fimbriiglobus ruber</name>
    <dbReference type="NCBI Taxonomy" id="1908690"/>
    <lineage>
        <taxon>Bacteria</taxon>
        <taxon>Pseudomonadati</taxon>
        <taxon>Planctomycetota</taxon>
        <taxon>Planctomycetia</taxon>
        <taxon>Gemmatales</taxon>
        <taxon>Gemmataceae</taxon>
        <taxon>Fimbriiglobus</taxon>
    </lineage>
</organism>
<dbReference type="OrthoDB" id="9815192at2"/>
<keyword evidence="3 5" id="KW-0687">Ribonucleoprotein</keyword>
<dbReference type="CDD" id="cd00427">
    <property type="entry name" value="Ribosomal_L29_HIP"/>
    <property type="match status" value="1"/>
</dbReference>
<evidence type="ECO:0000256" key="2">
    <source>
        <dbReference type="ARBA" id="ARBA00022980"/>
    </source>
</evidence>
<keyword evidence="2 5" id="KW-0689">Ribosomal protein</keyword>
<dbReference type="GO" id="GO:0022625">
    <property type="term" value="C:cytosolic large ribosomal subunit"/>
    <property type="evidence" value="ECO:0007669"/>
    <property type="project" value="TreeGrafter"/>
</dbReference>
<keyword evidence="7" id="KW-1185">Reference proteome</keyword>
<reference evidence="7" key="1">
    <citation type="submission" date="2017-06" db="EMBL/GenBank/DDBJ databases">
        <title>Genome analysis of Fimbriiglobus ruber SP5, the first member of the order Planctomycetales with confirmed chitinolytic capability.</title>
        <authorList>
            <person name="Ravin N.V."/>
            <person name="Rakitin A.L."/>
            <person name="Ivanova A.A."/>
            <person name="Beletsky A.V."/>
            <person name="Kulichevskaya I.S."/>
            <person name="Mardanov A.V."/>
            <person name="Dedysh S.N."/>
        </authorList>
    </citation>
    <scope>NUCLEOTIDE SEQUENCE [LARGE SCALE GENOMIC DNA]</scope>
    <source>
        <strain evidence="7">SP5</strain>
    </source>
</reference>
<accession>A0A225D475</accession>
<dbReference type="RefSeq" id="WP_088259401.1">
    <property type="nucleotide sequence ID" value="NZ_NIDE01000017.1"/>
</dbReference>
<proteinExistence type="inferred from homology"/>
<evidence type="ECO:0000313" key="6">
    <source>
        <dbReference type="EMBL" id="OWK36390.1"/>
    </source>
</evidence>
<dbReference type="Proteomes" id="UP000214646">
    <property type="component" value="Unassembled WGS sequence"/>
</dbReference>
<dbReference type="InterPro" id="IPR001854">
    <property type="entry name" value="Ribosomal_uL29"/>
</dbReference>
<dbReference type="HAMAP" id="MF_00374">
    <property type="entry name" value="Ribosomal_uL29"/>
    <property type="match status" value="1"/>
</dbReference>
<dbReference type="PANTHER" id="PTHR10916:SF0">
    <property type="entry name" value="LARGE RIBOSOMAL SUBUNIT PROTEIN UL29C"/>
    <property type="match status" value="1"/>
</dbReference>
<evidence type="ECO:0000256" key="4">
    <source>
        <dbReference type="ARBA" id="ARBA00035204"/>
    </source>
</evidence>